<evidence type="ECO:0000256" key="2">
    <source>
        <dbReference type="SAM" id="Phobius"/>
    </source>
</evidence>
<dbReference type="Gene3D" id="2.160.20.80">
    <property type="entry name" value="E3 ubiquitin-protein ligase SopA"/>
    <property type="match status" value="2"/>
</dbReference>
<feature type="transmembrane region" description="Helical" evidence="2">
    <location>
        <begin position="81"/>
        <end position="103"/>
    </location>
</feature>
<protein>
    <recommendedName>
        <fullName evidence="4">Pentapeptide repeat protein</fullName>
    </recommendedName>
</protein>
<keyword evidence="2" id="KW-1133">Transmembrane helix</keyword>
<evidence type="ECO:0008006" key="4">
    <source>
        <dbReference type="Google" id="ProtNLM"/>
    </source>
</evidence>
<evidence type="ECO:0000256" key="1">
    <source>
        <dbReference type="SAM" id="MobiDB-lite"/>
    </source>
</evidence>
<evidence type="ECO:0000313" key="3">
    <source>
        <dbReference type="EMBL" id="VEN74539.1"/>
    </source>
</evidence>
<dbReference type="PANTHER" id="PTHR14136:SF17">
    <property type="entry name" value="BTB_POZ DOMAIN-CONTAINING PROTEIN KCTD9"/>
    <property type="match status" value="1"/>
</dbReference>
<feature type="transmembrane region" description="Helical" evidence="2">
    <location>
        <begin position="248"/>
        <end position="268"/>
    </location>
</feature>
<feature type="transmembrane region" description="Helical" evidence="2">
    <location>
        <begin position="180"/>
        <end position="199"/>
    </location>
</feature>
<feature type="transmembrane region" description="Helical" evidence="2">
    <location>
        <begin position="42"/>
        <end position="61"/>
    </location>
</feature>
<feature type="transmembrane region" description="Helical" evidence="2">
    <location>
        <begin position="219"/>
        <end position="236"/>
    </location>
</feature>
<reference evidence="3" key="1">
    <citation type="submission" date="2019-01" db="EMBL/GenBank/DDBJ databases">
        <authorList>
            <consortium name="Genoscope - CEA"/>
            <person name="William W."/>
        </authorList>
    </citation>
    <scope>NUCLEOTIDE SEQUENCE</scope>
    <source>
        <strain evidence="3">CR-1</strain>
    </source>
</reference>
<dbReference type="PANTHER" id="PTHR14136">
    <property type="entry name" value="BTB_POZ DOMAIN-CONTAINING PROTEIN KCTD9"/>
    <property type="match status" value="1"/>
</dbReference>
<proteinExistence type="predicted"/>
<dbReference type="EMBL" id="CAACVI010000034">
    <property type="protein sequence ID" value="VEN74539.1"/>
    <property type="molecule type" value="Genomic_DNA"/>
</dbReference>
<feature type="compositionally biased region" description="Basic and acidic residues" evidence="1">
    <location>
        <begin position="15"/>
        <end position="26"/>
    </location>
</feature>
<feature type="region of interest" description="Disordered" evidence="1">
    <location>
        <begin position="1"/>
        <end position="26"/>
    </location>
</feature>
<dbReference type="SUPFAM" id="SSF141571">
    <property type="entry name" value="Pentapeptide repeat-like"/>
    <property type="match status" value="1"/>
</dbReference>
<organism evidence="3">
    <name type="scientific">uncultured Desulfobacteraceae bacterium</name>
    <dbReference type="NCBI Taxonomy" id="218296"/>
    <lineage>
        <taxon>Bacteria</taxon>
        <taxon>Pseudomonadati</taxon>
        <taxon>Thermodesulfobacteriota</taxon>
        <taxon>Desulfobacteria</taxon>
        <taxon>Desulfobacterales</taxon>
        <taxon>Desulfobacteraceae</taxon>
        <taxon>environmental samples</taxon>
    </lineage>
</organism>
<keyword evidence="2" id="KW-0812">Transmembrane</keyword>
<accession>A0A484HH00</accession>
<gene>
    <name evidence="3" type="ORF">EPICR_40121</name>
</gene>
<dbReference type="InterPro" id="IPR051082">
    <property type="entry name" value="Pentapeptide-BTB/POZ_domain"/>
</dbReference>
<dbReference type="InterPro" id="IPR001646">
    <property type="entry name" value="5peptide_repeat"/>
</dbReference>
<dbReference type="Pfam" id="PF00805">
    <property type="entry name" value="Pentapeptide"/>
    <property type="match status" value="3"/>
</dbReference>
<feature type="transmembrane region" description="Helical" evidence="2">
    <location>
        <begin position="146"/>
        <end position="168"/>
    </location>
</feature>
<dbReference type="AlphaFoldDB" id="A0A484HH00"/>
<sequence length="627" mass="68852">MEPSGTEPAVAGRGADPEKNQGVDPEKIKSLLDSSTEKTRHFFLTFLMANLYMLITAASTTHEQLLIPESRVTLPVVNFEIPLFGFYILAPPLIAAIHFNLLFSLAQHVKKLLAWSARVSRDEVRLLLSPFIFNFFVRFRPGQPHYYLILGLIYITTYFFPLALLLAIQLKFSPFHSFPMTLWHSFVFFADLSLLGLYWESVVQTPGHEKKGHEREGRRGFFGTLGFFGGFFWRFFGAGGKGPLAGGVSVLMALVSAASLFLVFSLWMDMNVLGKDFEFLYPRLQLKGKTLVAKEPGESVARYYMDRGKPDPSQWLDFTEGADLRGRDLRFADFSQSRLYKADLRGARLDGANLSAVGFHQADLTRARLTGAVLYRADFEKAVLKEADLRRAHLIRARMKGADLTAADMRGADLSDAVLEGAVVARALLHGAEAPAAVFSGADLTEAGMSGVDLTEARLDGAMLYNADLTGADLSGAFLDGAYIGETRMNGVEAAGARFAETAGDPNLTPPGDWSEVLTRTLPHLHAFKKGDFARRVEEAFSRSAGTGDNLAPLLKDRAPAGRFFEIRAKLACESPFIAAGMRRLCADPWMATVLAPDTPPDQDPAQILTDALDAYLKAGCQGLTQK</sequence>
<keyword evidence="2" id="KW-0472">Membrane</keyword>
<name>A0A484HH00_9BACT</name>